<gene>
    <name evidence="4" type="ORF">Taro_050475</name>
</gene>
<dbReference type="GO" id="GO:0008270">
    <property type="term" value="F:zinc ion binding"/>
    <property type="evidence" value="ECO:0007669"/>
    <property type="project" value="UniProtKB-KW"/>
</dbReference>
<feature type="domain" description="C2H2-type" evidence="3">
    <location>
        <begin position="93"/>
        <end position="120"/>
    </location>
</feature>
<dbReference type="InterPro" id="IPR013087">
    <property type="entry name" value="Znf_C2H2_type"/>
</dbReference>
<evidence type="ECO:0000256" key="1">
    <source>
        <dbReference type="PROSITE-ProRule" id="PRU00042"/>
    </source>
</evidence>
<keyword evidence="1" id="KW-0862">Zinc</keyword>
<protein>
    <recommendedName>
        <fullName evidence="3">C2H2-type domain-containing protein</fullName>
    </recommendedName>
</protein>
<dbReference type="PANTHER" id="PTHR46547">
    <property type="entry name" value="ZINC FINGER PROTEIN GIS"/>
    <property type="match status" value="1"/>
</dbReference>
<dbReference type="PANTHER" id="PTHR46547:SF7">
    <property type="entry name" value="ZINC FINGER PROTEIN GIS"/>
    <property type="match status" value="1"/>
</dbReference>
<dbReference type="SUPFAM" id="SSF57667">
    <property type="entry name" value="beta-beta-alpha zinc fingers"/>
    <property type="match status" value="1"/>
</dbReference>
<evidence type="ECO:0000313" key="4">
    <source>
        <dbReference type="EMBL" id="MQM17503.1"/>
    </source>
</evidence>
<dbReference type="EMBL" id="NMUH01007592">
    <property type="protein sequence ID" value="MQM17503.1"/>
    <property type="molecule type" value="Genomic_DNA"/>
</dbReference>
<dbReference type="OrthoDB" id="9442240at2759"/>
<dbReference type="PROSITE" id="PS50157">
    <property type="entry name" value="ZINC_FINGER_C2H2_2"/>
    <property type="match status" value="1"/>
</dbReference>
<dbReference type="AlphaFoldDB" id="A0A843XDZ4"/>
<dbReference type="InterPro" id="IPR036236">
    <property type="entry name" value="Znf_C2H2_sf"/>
</dbReference>
<feature type="compositionally biased region" description="Basic and acidic residues" evidence="2">
    <location>
        <begin position="1"/>
        <end position="10"/>
    </location>
</feature>
<sequence>MNEREKRDFTSVESFSQLPFIRPPPAARDKSSAARAIRLFGIEFANEPEAEEEGGEYSKVDDNPNGTTGCNSGGSVATSGGAGGAGDGGSRKFECHYCCRNFPTSQALGGHQNAHKRERQHARRAHLQSAMAAHEHHQALAGFPGGHVYGVVGYHGLGSVVPAARFGVGHALETPLPTHYPSWIGANPGAGLMGARFYGGPGSVSQPINGSPLPGLWRIPPVQGSSGGGCLPPVPCDRAAVLPLLAGEGYPRPIGGVVSLGGSRRGVIDGPSFPSLSPAGRLVHESAAAVQDQLSLDLHL</sequence>
<dbReference type="GO" id="GO:0010090">
    <property type="term" value="P:trichome morphogenesis"/>
    <property type="evidence" value="ECO:0007669"/>
    <property type="project" value="InterPro"/>
</dbReference>
<keyword evidence="1" id="KW-0863">Zinc-finger</keyword>
<feature type="region of interest" description="Disordered" evidence="2">
    <location>
        <begin position="1"/>
        <end position="74"/>
    </location>
</feature>
<proteinExistence type="predicted"/>
<dbReference type="GO" id="GO:0003700">
    <property type="term" value="F:DNA-binding transcription factor activity"/>
    <property type="evidence" value="ECO:0007669"/>
    <property type="project" value="InterPro"/>
</dbReference>
<organism evidence="4 5">
    <name type="scientific">Colocasia esculenta</name>
    <name type="common">Wild taro</name>
    <name type="synonym">Arum esculentum</name>
    <dbReference type="NCBI Taxonomy" id="4460"/>
    <lineage>
        <taxon>Eukaryota</taxon>
        <taxon>Viridiplantae</taxon>
        <taxon>Streptophyta</taxon>
        <taxon>Embryophyta</taxon>
        <taxon>Tracheophyta</taxon>
        <taxon>Spermatophyta</taxon>
        <taxon>Magnoliopsida</taxon>
        <taxon>Liliopsida</taxon>
        <taxon>Araceae</taxon>
        <taxon>Aroideae</taxon>
        <taxon>Colocasieae</taxon>
        <taxon>Colocasia</taxon>
    </lineage>
</organism>
<feature type="compositionally biased region" description="Acidic residues" evidence="2">
    <location>
        <begin position="46"/>
        <end position="55"/>
    </location>
</feature>
<evidence type="ECO:0000313" key="5">
    <source>
        <dbReference type="Proteomes" id="UP000652761"/>
    </source>
</evidence>
<reference evidence="4" key="1">
    <citation type="submission" date="2017-07" db="EMBL/GenBank/DDBJ databases">
        <title>Taro Niue Genome Assembly and Annotation.</title>
        <authorList>
            <person name="Atibalentja N."/>
            <person name="Keating K."/>
            <person name="Fields C.J."/>
        </authorList>
    </citation>
    <scope>NUCLEOTIDE SEQUENCE</scope>
    <source>
        <strain evidence="4">Niue_2</strain>
        <tissue evidence="4">Leaf</tissue>
    </source>
</reference>
<evidence type="ECO:0000256" key="2">
    <source>
        <dbReference type="SAM" id="MobiDB-lite"/>
    </source>
</evidence>
<dbReference type="GO" id="GO:0009739">
    <property type="term" value="P:response to gibberellin"/>
    <property type="evidence" value="ECO:0007669"/>
    <property type="project" value="InterPro"/>
</dbReference>
<evidence type="ECO:0000259" key="3">
    <source>
        <dbReference type="PROSITE" id="PS50157"/>
    </source>
</evidence>
<dbReference type="PROSITE" id="PS00028">
    <property type="entry name" value="ZINC_FINGER_C2H2_1"/>
    <property type="match status" value="1"/>
</dbReference>
<comment type="caution">
    <text evidence="4">The sequence shown here is derived from an EMBL/GenBank/DDBJ whole genome shotgun (WGS) entry which is preliminary data.</text>
</comment>
<keyword evidence="1" id="KW-0479">Metal-binding</keyword>
<dbReference type="InterPro" id="IPR044291">
    <property type="entry name" value="GIS/GIS2/ZFP8"/>
</dbReference>
<accession>A0A843XDZ4</accession>
<dbReference type="Proteomes" id="UP000652761">
    <property type="component" value="Unassembled WGS sequence"/>
</dbReference>
<name>A0A843XDZ4_COLES</name>
<keyword evidence="5" id="KW-1185">Reference proteome</keyword>